<name>A0A117E2J0_ASPNG</name>
<organism evidence="1 2">
    <name type="scientific">Aspergillus niger</name>
    <dbReference type="NCBI Taxonomy" id="5061"/>
    <lineage>
        <taxon>Eukaryota</taxon>
        <taxon>Fungi</taxon>
        <taxon>Dikarya</taxon>
        <taxon>Ascomycota</taxon>
        <taxon>Pezizomycotina</taxon>
        <taxon>Eurotiomycetes</taxon>
        <taxon>Eurotiomycetidae</taxon>
        <taxon>Eurotiales</taxon>
        <taxon>Aspergillaceae</taxon>
        <taxon>Aspergillus</taxon>
        <taxon>Aspergillus subgen. Circumdati</taxon>
    </lineage>
</organism>
<gene>
    <name evidence="1" type="ORF">ABL_08329</name>
</gene>
<dbReference type="PaxDb" id="5061-CADANGAP00010058"/>
<dbReference type="Proteomes" id="UP000068243">
    <property type="component" value="Unassembled WGS sequence"/>
</dbReference>
<dbReference type="VEuPathDB" id="FungiDB:An12g08250"/>
<dbReference type="EMBL" id="BCMY01000017">
    <property type="protein sequence ID" value="GAQ45668.1"/>
    <property type="molecule type" value="Genomic_DNA"/>
</dbReference>
<dbReference type="VEuPathDB" id="FungiDB:ASPNIDRAFT2_1133548"/>
<sequence length="99" mass="11164">MASNQKVRRIVLTGAVTVITIAGSLYGAGIKTGQQVTQQAQKTQEVTIDDRIDGLRSMRQNLVSKKELVEKQLRDLDVKIEERKLKNMDGPKREPPNYK</sequence>
<proteinExistence type="predicted"/>
<evidence type="ECO:0000313" key="2">
    <source>
        <dbReference type="Proteomes" id="UP000068243"/>
    </source>
</evidence>
<protein>
    <submittedName>
        <fullName evidence="1">Similar to An12g08250</fullName>
    </submittedName>
</protein>
<comment type="caution">
    <text evidence="1">The sequence shown here is derived from an EMBL/GenBank/DDBJ whole genome shotgun (WGS) entry which is preliminary data.</text>
</comment>
<accession>A0A117E2J0</accession>
<dbReference type="OMA" id="WIMTGAV"/>
<dbReference type="OrthoDB" id="5428081at2759"/>
<dbReference type="VEuPathDB" id="FungiDB:M747DRAFT_340057"/>
<dbReference type="AlphaFoldDB" id="A0A117E2J0"/>
<dbReference type="VEuPathDB" id="FungiDB:ATCC64974_34990"/>
<evidence type="ECO:0000313" key="1">
    <source>
        <dbReference type="EMBL" id="GAQ45668.1"/>
    </source>
</evidence>
<reference evidence="2" key="1">
    <citation type="journal article" date="2016" name="Genome Announc.">
        <title>Draft genome sequence of Aspergillus niger strain An76.</title>
        <authorList>
            <person name="Gong W."/>
            <person name="Cheng Z."/>
            <person name="Zhang H."/>
            <person name="Liu L."/>
            <person name="Gao P."/>
            <person name="Wang L."/>
        </authorList>
    </citation>
    <scope>NUCLEOTIDE SEQUENCE [LARGE SCALE GENOMIC DNA]</scope>
    <source>
        <strain evidence="2">An76</strain>
    </source>
</reference>